<gene>
    <name evidence="1" type="ORF">AB447_200105</name>
</gene>
<reference evidence="1 2" key="1">
    <citation type="journal article" date="2015" name="Int. J. Syst. Evol. Microbiol.">
        <title>Bacillus glycinifermentans sp. nov., isolated from fermented soybean paste.</title>
        <authorList>
            <person name="Kim S.J."/>
            <person name="Dunlap C.A."/>
            <person name="Kwon S.W."/>
            <person name="Rooney A.P."/>
        </authorList>
    </citation>
    <scope>NUCLEOTIDE SEQUENCE [LARGE SCALE GENOMIC DNA]</scope>
    <source>
        <strain evidence="1 2">GO-13</strain>
    </source>
</reference>
<comment type="caution">
    <text evidence="1">The sequence shown here is derived from an EMBL/GenBank/DDBJ whole genome shotgun (WGS) entry which is preliminary data.</text>
</comment>
<dbReference type="Proteomes" id="UP000036168">
    <property type="component" value="Unassembled WGS sequence"/>
</dbReference>
<sequence>MAVKPSEQDEEVKHMIMDEIMNFLRQNTPPGAEVLMMADVPSIPFYQKFGFQYTYPKSISLSKTI</sequence>
<dbReference type="STRING" id="1664069.BGLY_0207"/>
<name>A0A0T6BV73_9BACI</name>
<organism evidence="1 2">
    <name type="scientific">Bacillus glycinifermentans</name>
    <dbReference type="NCBI Taxonomy" id="1664069"/>
    <lineage>
        <taxon>Bacteria</taxon>
        <taxon>Bacillati</taxon>
        <taxon>Bacillota</taxon>
        <taxon>Bacilli</taxon>
        <taxon>Bacillales</taxon>
        <taxon>Bacillaceae</taxon>
        <taxon>Bacillus</taxon>
    </lineage>
</organism>
<evidence type="ECO:0000313" key="2">
    <source>
        <dbReference type="Proteomes" id="UP000036168"/>
    </source>
</evidence>
<dbReference type="Gene3D" id="3.40.630.30">
    <property type="match status" value="1"/>
</dbReference>
<dbReference type="InterPro" id="IPR016181">
    <property type="entry name" value="Acyl_CoA_acyltransferase"/>
</dbReference>
<dbReference type="EMBL" id="LECW02000001">
    <property type="protein sequence ID" value="KRT95560.1"/>
    <property type="molecule type" value="Genomic_DNA"/>
</dbReference>
<accession>A0A0T6BV73</accession>
<protein>
    <submittedName>
        <fullName evidence="1">Uncharacterized protein</fullName>
    </submittedName>
</protein>
<dbReference type="AlphaFoldDB" id="A0A0T6BV73"/>
<proteinExistence type="predicted"/>
<dbReference type="SUPFAM" id="SSF55729">
    <property type="entry name" value="Acyl-CoA N-acyltransferases (Nat)"/>
    <property type="match status" value="1"/>
</dbReference>
<evidence type="ECO:0000313" key="1">
    <source>
        <dbReference type="EMBL" id="KRT95560.1"/>
    </source>
</evidence>